<protein>
    <recommendedName>
        <fullName evidence="4 7">dTDP-4-dehydrorhamnose 3,5-epimerase</fullName>
        <ecNumber evidence="3 7">5.1.3.13</ecNumber>
    </recommendedName>
    <alternativeName>
        <fullName evidence="7">Thymidine diphospho-4-keto-rhamnose 3,5-epimerase</fullName>
    </alternativeName>
</protein>
<dbReference type="GO" id="GO:0000271">
    <property type="term" value="P:polysaccharide biosynthetic process"/>
    <property type="evidence" value="ECO:0007669"/>
    <property type="project" value="TreeGrafter"/>
</dbReference>
<evidence type="ECO:0000256" key="5">
    <source>
        <dbReference type="PIRSR" id="PIRSR600888-1"/>
    </source>
</evidence>
<proteinExistence type="inferred from homology"/>
<comment type="caution">
    <text evidence="8">The sequence shown here is derived from an EMBL/GenBank/DDBJ whole genome shotgun (WGS) entry which is preliminary data.</text>
</comment>
<evidence type="ECO:0000256" key="7">
    <source>
        <dbReference type="RuleBase" id="RU364069"/>
    </source>
</evidence>
<comment type="pathway">
    <text evidence="7">Carbohydrate biosynthesis; dTDP-L-rhamnose biosynthesis.</text>
</comment>
<evidence type="ECO:0000256" key="6">
    <source>
        <dbReference type="PIRSR" id="PIRSR600888-3"/>
    </source>
</evidence>
<dbReference type="InterPro" id="IPR000888">
    <property type="entry name" value="RmlC-like"/>
</dbReference>
<sequence length="181" mass="20202">MKITETAIPDVLLFEPTVHGDSRGYFMETFRQSHFAERGIDLEFVQDNQSLSSQGTLRGLHYQLKRPQGKLVRAGAGSLFDVAVDMRRSSPTFGQWVGVELSAENKRQLWVPPGFAHGFYVTSQSAELIYKCTDYYDASDDQSLLWNDDTVGIDWPLVGAAPLLSAKDEAGKRFEDAATYA</sequence>
<gene>
    <name evidence="8" type="ORF">ABR85_07425</name>
</gene>
<keyword evidence="7" id="KW-0413">Isomerase</keyword>
<dbReference type="GO" id="GO:0019305">
    <property type="term" value="P:dTDP-rhamnose biosynthetic process"/>
    <property type="evidence" value="ECO:0007669"/>
    <property type="project" value="UniProtKB-UniRule"/>
</dbReference>
<dbReference type="Proteomes" id="UP000051242">
    <property type="component" value="Unassembled WGS sequence"/>
</dbReference>
<dbReference type="PANTHER" id="PTHR21047">
    <property type="entry name" value="DTDP-6-DEOXY-D-GLUCOSE-3,5 EPIMERASE"/>
    <property type="match status" value="1"/>
</dbReference>
<organism evidence="8 9">
    <name type="scientific">OM182 bacterium BACL3 MAG-120619-bin3</name>
    <dbReference type="NCBI Taxonomy" id="1655593"/>
    <lineage>
        <taxon>Bacteria</taxon>
        <taxon>Pseudomonadati</taxon>
        <taxon>Pseudomonadota</taxon>
        <taxon>Gammaproteobacteria</taxon>
        <taxon>OMG group</taxon>
        <taxon>OM182 clade</taxon>
    </lineage>
</organism>
<evidence type="ECO:0000313" key="8">
    <source>
        <dbReference type="EMBL" id="KRO79729.1"/>
    </source>
</evidence>
<dbReference type="EMBL" id="LICD01000145">
    <property type="protein sequence ID" value="KRO79729.1"/>
    <property type="molecule type" value="Genomic_DNA"/>
</dbReference>
<dbReference type="NCBIfam" id="TIGR01221">
    <property type="entry name" value="rmlC"/>
    <property type="match status" value="1"/>
</dbReference>
<dbReference type="PANTHER" id="PTHR21047:SF2">
    <property type="entry name" value="THYMIDINE DIPHOSPHO-4-KETO-RHAMNOSE 3,5-EPIMERASE"/>
    <property type="match status" value="1"/>
</dbReference>
<dbReference type="SUPFAM" id="SSF51182">
    <property type="entry name" value="RmlC-like cupins"/>
    <property type="match status" value="1"/>
</dbReference>
<feature type="site" description="Participates in a stacking interaction with the thymidine ring of dTDP-4-oxo-6-deoxyglucose" evidence="6">
    <location>
        <position position="136"/>
    </location>
</feature>
<evidence type="ECO:0000256" key="4">
    <source>
        <dbReference type="ARBA" id="ARBA00019595"/>
    </source>
</evidence>
<reference evidence="8 9" key="1">
    <citation type="submission" date="2015-10" db="EMBL/GenBank/DDBJ databases">
        <title>Metagenome-Assembled Genomes uncover a global brackish microbiome.</title>
        <authorList>
            <person name="Hugerth L.W."/>
            <person name="Larsson J."/>
            <person name="Alneberg J."/>
            <person name="Lindh M.V."/>
            <person name="Legrand C."/>
            <person name="Pinhassi J."/>
            <person name="Andersson A.F."/>
        </authorList>
    </citation>
    <scope>NUCLEOTIDE SEQUENCE [LARGE SCALE GENOMIC DNA]</scope>
    <source>
        <strain evidence="8">BACL22 MAG-120619-bin3</strain>
    </source>
</reference>
<evidence type="ECO:0000256" key="1">
    <source>
        <dbReference type="ARBA" id="ARBA00001298"/>
    </source>
</evidence>
<dbReference type="Gene3D" id="2.60.120.10">
    <property type="entry name" value="Jelly Rolls"/>
    <property type="match status" value="1"/>
</dbReference>
<dbReference type="UniPathway" id="UPA00124"/>
<dbReference type="GO" id="GO:0005829">
    <property type="term" value="C:cytosol"/>
    <property type="evidence" value="ECO:0007669"/>
    <property type="project" value="TreeGrafter"/>
</dbReference>
<dbReference type="Pfam" id="PF00908">
    <property type="entry name" value="dTDP_sugar_isom"/>
    <property type="match status" value="1"/>
</dbReference>
<dbReference type="CDD" id="cd00438">
    <property type="entry name" value="cupin_RmlC"/>
    <property type="match status" value="1"/>
</dbReference>
<dbReference type="InterPro" id="IPR014710">
    <property type="entry name" value="RmlC-like_jellyroll"/>
</dbReference>
<accession>A0A0R2SXG2</accession>
<feature type="active site" description="Proton acceptor" evidence="5">
    <location>
        <position position="61"/>
    </location>
</feature>
<evidence type="ECO:0000256" key="2">
    <source>
        <dbReference type="ARBA" id="ARBA00001997"/>
    </source>
</evidence>
<dbReference type="InterPro" id="IPR011051">
    <property type="entry name" value="RmlC_Cupin_sf"/>
</dbReference>
<evidence type="ECO:0000313" key="9">
    <source>
        <dbReference type="Proteomes" id="UP000051242"/>
    </source>
</evidence>
<dbReference type="GO" id="GO:0008830">
    <property type="term" value="F:dTDP-4-dehydrorhamnose 3,5-epimerase activity"/>
    <property type="evidence" value="ECO:0007669"/>
    <property type="project" value="UniProtKB-UniRule"/>
</dbReference>
<comment type="subunit">
    <text evidence="7">Homodimer.</text>
</comment>
<feature type="active site" description="Proton donor" evidence="5">
    <location>
        <position position="130"/>
    </location>
</feature>
<comment type="catalytic activity">
    <reaction evidence="1 7">
        <text>dTDP-4-dehydro-6-deoxy-alpha-D-glucose = dTDP-4-dehydro-beta-L-rhamnose</text>
        <dbReference type="Rhea" id="RHEA:16969"/>
        <dbReference type="ChEBI" id="CHEBI:57649"/>
        <dbReference type="ChEBI" id="CHEBI:62830"/>
        <dbReference type="EC" id="5.1.3.13"/>
    </reaction>
</comment>
<evidence type="ECO:0000256" key="3">
    <source>
        <dbReference type="ARBA" id="ARBA00012098"/>
    </source>
</evidence>
<dbReference type="EC" id="5.1.3.13" evidence="3 7"/>
<name>A0A0R2SXG2_9GAMM</name>
<comment type="function">
    <text evidence="2 7">Catalyzes the epimerization of the C3' and C5'positions of dTDP-6-deoxy-D-xylo-4-hexulose, forming dTDP-6-deoxy-L-lyxo-4-hexulose.</text>
</comment>
<dbReference type="AlphaFoldDB" id="A0A0R2SXG2"/>
<comment type="similarity">
    <text evidence="7">Belongs to the dTDP-4-dehydrorhamnose 3,5-epimerase family.</text>
</comment>